<dbReference type="Pfam" id="PF01569">
    <property type="entry name" value="PAP2"/>
    <property type="match status" value="1"/>
</dbReference>
<evidence type="ECO:0000259" key="8">
    <source>
        <dbReference type="SMART" id="SM00014"/>
    </source>
</evidence>
<dbReference type="PANTHER" id="PTHR14969:SF62">
    <property type="entry name" value="DECAPRENYLPHOSPHORYL-5-PHOSPHORIBOSE PHOSPHATASE RV3807C-RELATED"/>
    <property type="match status" value="1"/>
</dbReference>
<dbReference type="InterPro" id="IPR036938">
    <property type="entry name" value="PAP2/HPO_sf"/>
</dbReference>
<evidence type="ECO:0000256" key="5">
    <source>
        <dbReference type="ARBA" id="ARBA00022989"/>
    </source>
</evidence>
<evidence type="ECO:0000313" key="9">
    <source>
        <dbReference type="EMBL" id="MFL0268709.1"/>
    </source>
</evidence>
<keyword evidence="4" id="KW-0378">Hydrolase</keyword>
<keyword evidence="2" id="KW-1003">Cell membrane</keyword>
<feature type="transmembrane region" description="Helical" evidence="7">
    <location>
        <begin position="156"/>
        <end position="175"/>
    </location>
</feature>
<evidence type="ECO:0000256" key="2">
    <source>
        <dbReference type="ARBA" id="ARBA00022475"/>
    </source>
</evidence>
<keyword evidence="5 7" id="KW-1133">Transmembrane helix</keyword>
<reference evidence="9 10" key="1">
    <citation type="submission" date="2024-11" db="EMBL/GenBank/DDBJ databases">
        <authorList>
            <person name="Heng Y.C."/>
            <person name="Lim A.C.H."/>
            <person name="Lee J.K.Y."/>
            <person name="Kittelmann S."/>
        </authorList>
    </citation>
    <scope>NUCLEOTIDE SEQUENCE [LARGE SCALE GENOMIC DNA]</scope>
    <source>
        <strain evidence="9 10">WILCCON 0202</strain>
    </source>
</reference>
<feature type="transmembrane region" description="Helical" evidence="7">
    <location>
        <begin position="31"/>
        <end position="55"/>
    </location>
</feature>
<evidence type="ECO:0000256" key="7">
    <source>
        <dbReference type="SAM" id="Phobius"/>
    </source>
</evidence>
<comment type="subcellular location">
    <subcellularLocation>
        <location evidence="1">Cell membrane</location>
        <topology evidence="1">Multi-pass membrane protein</topology>
    </subcellularLocation>
</comment>
<dbReference type="PANTHER" id="PTHR14969">
    <property type="entry name" value="SPHINGOSINE-1-PHOSPHATE PHOSPHOHYDROLASE"/>
    <property type="match status" value="1"/>
</dbReference>
<keyword evidence="3 7" id="KW-0812">Transmembrane</keyword>
<evidence type="ECO:0000313" key="10">
    <source>
        <dbReference type="Proteomes" id="UP001623661"/>
    </source>
</evidence>
<keyword evidence="10" id="KW-1185">Reference proteome</keyword>
<dbReference type="SMART" id="SM00014">
    <property type="entry name" value="acidPPc"/>
    <property type="match status" value="1"/>
</dbReference>
<feature type="transmembrane region" description="Helical" evidence="7">
    <location>
        <begin position="61"/>
        <end position="80"/>
    </location>
</feature>
<accession>A0ABW8TT36</accession>
<evidence type="ECO:0000256" key="4">
    <source>
        <dbReference type="ARBA" id="ARBA00022801"/>
    </source>
</evidence>
<evidence type="ECO:0000256" key="1">
    <source>
        <dbReference type="ARBA" id="ARBA00004651"/>
    </source>
</evidence>
<dbReference type="InterPro" id="IPR000326">
    <property type="entry name" value="PAP2/HPO"/>
</dbReference>
<keyword evidence="6 7" id="KW-0472">Membrane</keyword>
<evidence type="ECO:0000256" key="6">
    <source>
        <dbReference type="ARBA" id="ARBA00023136"/>
    </source>
</evidence>
<protein>
    <submittedName>
        <fullName evidence="9">Phosphatase PAP2 family protein</fullName>
    </submittedName>
</protein>
<dbReference type="RefSeq" id="WP_406765334.1">
    <property type="nucleotide sequence ID" value="NZ_JBJHZY010000002.1"/>
</dbReference>
<dbReference type="Gene3D" id="1.20.144.10">
    <property type="entry name" value="Phosphatidic acid phosphatase type 2/haloperoxidase"/>
    <property type="match status" value="1"/>
</dbReference>
<dbReference type="Proteomes" id="UP001623661">
    <property type="component" value="Unassembled WGS sequence"/>
</dbReference>
<feature type="transmembrane region" description="Helical" evidence="7">
    <location>
        <begin position="132"/>
        <end position="150"/>
    </location>
</feature>
<name>A0ABW8TT36_9CLOT</name>
<proteinExistence type="predicted"/>
<evidence type="ECO:0000256" key="3">
    <source>
        <dbReference type="ARBA" id="ARBA00022692"/>
    </source>
</evidence>
<feature type="domain" description="Phosphatidic acid phosphatase type 2/haloperoxidase" evidence="8">
    <location>
        <begin position="61"/>
        <end position="171"/>
    </location>
</feature>
<gene>
    <name evidence="9" type="ORF">ACJDUH_11460</name>
</gene>
<dbReference type="SUPFAM" id="SSF48317">
    <property type="entry name" value="Acid phosphatase/Vanadium-dependent haloperoxidase"/>
    <property type="match status" value="1"/>
</dbReference>
<comment type="caution">
    <text evidence="9">The sequence shown here is derived from an EMBL/GenBank/DDBJ whole genome shotgun (WGS) entry which is preliminary data.</text>
</comment>
<dbReference type="EMBL" id="JBJHZY010000002">
    <property type="protein sequence ID" value="MFL0268709.1"/>
    <property type="molecule type" value="Genomic_DNA"/>
</dbReference>
<sequence>MKYNIPKKINKFDINGLLFINRHLESKFLDFLMPIMTDLGNLGVVWIIIAMGLILDNQQDIGKIVLVTLIISTIIGEGIIKHIVRRARPFNSHNNIVPSISKPISYSFPSGHTFSSFAVSGVLSVYFTQYRLIFLFIAFLIALSRIYLCLHYPSDVMAGIIFGLLCSKLIFFLLNEQYLQRFVAKVVNNI</sequence>
<organism evidence="9 10">
    <name type="scientific">Candidatus Clostridium radicumherbarum</name>
    <dbReference type="NCBI Taxonomy" id="3381662"/>
    <lineage>
        <taxon>Bacteria</taxon>
        <taxon>Bacillati</taxon>
        <taxon>Bacillota</taxon>
        <taxon>Clostridia</taxon>
        <taxon>Eubacteriales</taxon>
        <taxon>Clostridiaceae</taxon>
        <taxon>Clostridium</taxon>
    </lineage>
</organism>